<accession>A0A8S2YRK8</accession>
<evidence type="ECO:0000313" key="1">
    <source>
        <dbReference type="EMBL" id="CAF4573331.1"/>
    </source>
</evidence>
<comment type="caution">
    <text evidence="1">The sequence shown here is derived from an EMBL/GenBank/DDBJ whole genome shotgun (WGS) entry which is preliminary data.</text>
</comment>
<protein>
    <submittedName>
        <fullName evidence="1">Uncharacterized protein</fullName>
    </submittedName>
</protein>
<dbReference type="SUPFAM" id="SSF63748">
    <property type="entry name" value="Tudor/PWWP/MBT"/>
    <property type="match status" value="1"/>
</dbReference>
<organism evidence="1 2">
    <name type="scientific">Didymodactylos carnosus</name>
    <dbReference type="NCBI Taxonomy" id="1234261"/>
    <lineage>
        <taxon>Eukaryota</taxon>
        <taxon>Metazoa</taxon>
        <taxon>Spiralia</taxon>
        <taxon>Gnathifera</taxon>
        <taxon>Rotifera</taxon>
        <taxon>Eurotatoria</taxon>
        <taxon>Bdelloidea</taxon>
        <taxon>Philodinida</taxon>
        <taxon>Philodinidae</taxon>
        <taxon>Didymodactylos</taxon>
    </lineage>
</organism>
<dbReference type="AlphaFoldDB" id="A0A8S2YRK8"/>
<dbReference type="Proteomes" id="UP000681722">
    <property type="component" value="Unassembled WGS sequence"/>
</dbReference>
<evidence type="ECO:0000313" key="2">
    <source>
        <dbReference type="Proteomes" id="UP000681722"/>
    </source>
</evidence>
<name>A0A8S2YRK8_9BILA</name>
<dbReference type="EMBL" id="CAJOBC010120799">
    <property type="protein sequence ID" value="CAF4573331.1"/>
    <property type="molecule type" value="Genomic_DNA"/>
</dbReference>
<sequence length="147" mass="17069">YSKMKKKSSTQQGKSAHRQIPTISDFYEGQRVLAWHAEYQKSLLAHIITLLPQKQGCLVSFDQDDATALISFKDVCILNDPEMLCVGDHVIFPYHDGEWQQAIIVEELREDDAYVVKFRDSEVQCQVSPRQHVQLDEQWEVYITELI</sequence>
<feature type="non-terminal residue" evidence="1">
    <location>
        <position position="1"/>
    </location>
</feature>
<gene>
    <name evidence="1" type="ORF">SRO942_LOCUS47857</name>
</gene>
<proteinExistence type="predicted"/>
<reference evidence="1" key="1">
    <citation type="submission" date="2021-02" db="EMBL/GenBank/DDBJ databases">
        <authorList>
            <person name="Nowell W R."/>
        </authorList>
    </citation>
    <scope>NUCLEOTIDE SEQUENCE</scope>
</reference>